<dbReference type="Proteomes" id="UP001597231">
    <property type="component" value="Unassembled WGS sequence"/>
</dbReference>
<sequence length="392" mass="43770">MDVHVVVKGDTLWKIARQYGIPFEELKRVNAHLANPDYIVPGMKIFLPAQKAGQKPPVNEPAKKPGHTNPPQHKAPAQPPQHKVPTPPQHKTPTPAPPQHKAPTPAPPQHKAPKPTPPQHKAPMPAPKPQPMPRPPAPIPVPPKEEHVKPRPPAEPQVPPVKPETHRPPVAQPQPQPQPIPMPMPMPVPQIIQPIFTIPCNWMPIYDADCLPMPHHHMWPQQMPQAQAPAPLPMPMPRPELNQEPMMPFRPSLPVQEEAEEMPIHPGMGHGAPPQYPYTQGWELAESTSHRGFEHDHMDFEDMVHCPPEHGYIPQMVAPAFQGPFGMAPHSHFDCGCQQPMMMPMHNYCPPIPCFPMFHGGGHVMPFHATPMHMAPMHMQPFPSDFQNDCGC</sequence>
<reference evidence="4" key="1">
    <citation type="journal article" date="2019" name="Int. J. Syst. Evol. Microbiol.">
        <title>The Global Catalogue of Microorganisms (GCM) 10K type strain sequencing project: providing services to taxonomists for standard genome sequencing and annotation.</title>
        <authorList>
            <consortium name="The Broad Institute Genomics Platform"/>
            <consortium name="The Broad Institute Genome Sequencing Center for Infectious Disease"/>
            <person name="Wu L."/>
            <person name="Ma J."/>
        </authorList>
    </citation>
    <scope>NUCLEOTIDE SEQUENCE [LARGE SCALE GENOMIC DNA]</scope>
    <source>
        <strain evidence="4">CCUG 53915</strain>
    </source>
</reference>
<feature type="compositionally biased region" description="Pro residues" evidence="1">
    <location>
        <begin position="151"/>
        <end position="162"/>
    </location>
</feature>
<evidence type="ECO:0000259" key="2">
    <source>
        <dbReference type="PROSITE" id="PS51782"/>
    </source>
</evidence>
<feature type="compositionally biased region" description="Pro residues" evidence="1">
    <location>
        <begin position="85"/>
        <end position="142"/>
    </location>
</feature>
<dbReference type="Pfam" id="PF01476">
    <property type="entry name" value="LysM"/>
    <property type="match status" value="1"/>
</dbReference>
<accession>A0ABW3U2L9</accession>
<dbReference type="SUPFAM" id="SSF54106">
    <property type="entry name" value="LysM domain"/>
    <property type="match status" value="1"/>
</dbReference>
<dbReference type="PROSITE" id="PS51782">
    <property type="entry name" value="LYSM"/>
    <property type="match status" value="1"/>
</dbReference>
<name>A0ABW3U2L9_9BACL</name>
<gene>
    <name evidence="3" type="ORF">ACFQ38_17985</name>
</gene>
<proteinExistence type="predicted"/>
<dbReference type="Gene3D" id="3.10.350.10">
    <property type="entry name" value="LysM domain"/>
    <property type="match status" value="1"/>
</dbReference>
<dbReference type="CDD" id="cd00118">
    <property type="entry name" value="LysM"/>
    <property type="match status" value="1"/>
</dbReference>
<feature type="region of interest" description="Disordered" evidence="1">
    <location>
        <begin position="51"/>
        <end position="180"/>
    </location>
</feature>
<organism evidence="3 4">
    <name type="scientific">Sporosarcina contaminans</name>
    <dbReference type="NCBI Taxonomy" id="633403"/>
    <lineage>
        <taxon>Bacteria</taxon>
        <taxon>Bacillati</taxon>
        <taxon>Bacillota</taxon>
        <taxon>Bacilli</taxon>
        <taxon>Bacillales</taxon>
        <taxon>Caryophanaceae</taxon>
        <taxon>Sporosarcina</taxon>
    </lineage>
</organism>
<dbReference type="InterPro" id="IPR018392">
    <property type="entry name" value="LysM"/>
</dbReference>
<dbReference type="SMART" id="SM00257">
    <property type="entry name" value="LysM"/>
    <property type="match status" value="1"/>
</dbReference>
<evidence type="ECO:0000313" key="3">
    <source>
        <dbReference type="EMBL" id="MFD1206992.1"/>
    </source>
</evidence>
<comment type="caution">
    <text evidence="3">The sequence shown here is derived from an EMBL/GenBank/DDBJ whole genome shotgun (WGS) entry which is preliminary data.</text>
</comment>
<feature type="compositionally biased region" description="Low complexity" evidence="1">
    <location>
        <begin position="70"/>
        <end position="84"/>
    </location>
</feature>
<dbReference type="RefSeq" id="WP_381482655.1">
    <property type="nucleotide sequence ID" value="NZ_JBHTLT010000133.1"/>
</dbReference>
<feature type="domain" description="LysM" evidence="2">
    <location>
        <begin position="2"/>
        <end position="47"/>
    </location>
</feature>
<feature type="compositionally biased region" description="Pro residues" evidence="1">
    <location>
        <begin position="170"/>
        <end position="180"/>
    </location>
</feature>
<protein>
    <submittedName>
        <fullName evidence="3">LysM peptidoglycan-binding domain-containing protein</fullName>
    </submittedName>
</protein>
<keyword evidence="4" id="KW-1185">Reference proteome</keyword>
<evidence type="ECO:0000256" key="1">
    <source>
        <dbReference type="SAM" id="MobiDB-lite"/>
    </source>
</evidence>
<evidence type="ECO:0000313" key="4">
    <source>
        <dbReference type="Proteomes" id="UP001597231"/>
    </source>
</evidence>
<dbReference type="PRINTS" id="PR01217">
    <property type="entry name" value="PRICHEXTENSN"/>
</dbReference>
<dbReference type="InterPro" id="IPR036779">
    <property type="entry name" value="LysM_dom_sf"/>
</dbReference>
<dbReference type="EMBL" id="JBHTLT010000133">
    <property type="protein sequence ID" value="MFD1206992.1"/>
    <property type="molecule type" value="Genomic_DNA"/>
</dbReference>